<proteinExistence type="predicted"/>
<keyword evidence="2" id="KW-1185">Reference proteome</keyword>
<dbReference type="Proteomes" id="UP000789860">
    <property type="component" value="Unassembled WGS sequence"/>
</dbReference>
<dbReference type="EMBL" id="CAJVPM010045771">
    <property type="protein sequence ID" value="CAG8717195.1"/>
    <property type="molecule type" value="Genomic_DNA"/>
</dbReference>
<evidence type="ECO:0000313" key="2">
    <source>
        <dbReference type="Proteomes" id="UP000789860"/>
    </source>
</evidence>
<organism evidence="1 2">
    <name type="scientific">Scutellospora calospora</name>
    <dbReference type="NCBI Taxonomy" id="85575"/>
    <lineage>
        <taxon>Eukaryota</taxon>
        <taxon>Fungi</taxon>
        <taxon>Fungi incertae sedis</taxon>
        <taxon>Mucoromycota</taxon>
        <taxon>Glomeromycotina</taxon>
        <taxon>Glomeromycetes</taxon>
        <taxon>Diversisporales</taxon>
        <taxon>Gigasporaceae</taxon>
        <taxon>Scutellospora</taxon>
    </lineage>
</organism>
<name>A0ACA9PP88_9GLOM</name>
<evidence type="ECO:0000313" key="1">
    <source>
        <dbReference type="EMBL" id="CAG8717195.1"/>
    </source>
</evidence>
<accession>A0ACA9PP88</accession>
<reference evidence="1" key="1">
    <citation type="submission" date="2021-06" db="EMBL/GenBank/DDBJ databases">
        <authorList>
            <person name="Kallberg Y."/>
            <person name="Tangrot J."/>
            <person name="Rosling A."/>
        </authorList>
    </citation>
    <scope>NUCLEOTIDE SEQUENCE</scope>
    <source>
        <strain evidence="1">AU212A</strain>
    </source>
</reference>
<feature type="non-terminal residue" evidence="1">
    <location>
        <position position="42"/>
    </location>
</feature>
<comment type="caution">
    <text evidence="1">The sequence shown here is derived from an EMBL/GenBank/DDBJ whole genome shotgun (WGS) entry which is preliminary data.</text>
</comment>
<protein>
    <submittedName>
        <fullName evidence="1">11606_t:CDS:1</fullName>
    </submittedName>
</protein>
<sequence length="42" mass="5195">MYIDKYPNQLLDMNFDVQRPRVLLVDYHWIFFGRCPTSKNFI</sequence>
<gene>
    <name evidence="1" type="ORF">SCALOS_LOCUS11107</name>
</gene>